<proteinExistence type="predicted"/>
<dbReference type="Gene3D" id="3.80.10.10">
    <property type="entry name" value="Ribonuclease Inhibitor"/>
    <property type="match status" value="1"/>
</dbReference>
<protein>
    <recommendedName>
        <fullName evidence="3">Disease resistance protein</fullName>
    </recommendedName>
</protein>
<keyword evidence="2" id="KW-1185">Reference proteome</keyword>
<dbReference type="AlphaFoldDB" id="A0AAV9K7N1"/>
<dbReference type="SUPFAM" id="SSF52058">
    <property type="entry name" value="L domain-like"/>
    <property type="match status" value="1"/>
</dbReference>
<name>A0AAV9K7N1_9SOLN</name>
<reference evidence="1 2" key="1">
    <citation type="submission" date="2023-10" db="EMBL/GenBank/DDBJ databases">
        <title>Genome-Wide Identification Analysis in wild type Solanum Pinnatisectum Reveals Some Genes Defensing Phytophthora Infestans.</title>
        <authorList>
            <person name="Sun C."/>
        </authorList>
    </citation>
    <scope>NUCLEOTIDE SEQUENCE [LARGE SCALE GENOMIC DNA]</scope>
    <source>
        <strain evidence="1">LQN</strain>
        <tissue evidence="1">Leaf</tissue>
    </source>
</reference>
<evidence type="ECO:0000313" key="1">
    <source>
        <dbReference type="EMBL" id="KAK4709351.1"/>
    </source>
</evidence>
<dbReference type="PANTHER" id="PTHR34630:SF114">
    <property type="entry name" value="DISEASE RESISTANCE PROTEIN RGA3"/>
    <property type="match status" value="1"/>
</dbReference>
<accession>A0AAV9K7N1</accession>
<organism evidence="1 2">
    <name type="scientific">Solanum pinnatisectum</name>
    <name type="common">tansyleaf nightshade</name>
    <dbReference type="NCBI Taxonomy" id="50273"/>
    <lineage>
        <taxon>Eukaryota</taxon>
        <taxon>Viridiplantae</taxon>
        <taxon>Streptophyta</taxon>
        <taxon>Embryophyta</taxon>
        <taxon>Tracheophyta</taxon>
        <taxon>Spermatophyta</taxon>
        <taxon>Magnoliopsida</taxon>
        <taxon>eudicotyledons</taxon>
        <taxon>Gunneridae</taxon>
        <taxon>Pentapetalae</taxon>
        <taxon>asterids</taxon>
        <taxon>lamiids</taxon>
        <taxon>Solanales</taxon>
        <taxon>Solanaceae</taxon>
        <taxon>Solanoideae</taxon>
        <taxon>Solaneae</taxon>
        <taxon>Solanum</taxon>
    </lineage>
</organism>
<gene>
    <name evidence="1" type="ORF">R3W88_030276</name>
</gene>
<evidence type="ECO:0008006" key="3">
    <source>
        <dbReference type="Google" id="ProtNLM"/>
    </source>
</evidence>
<dbReference type="PANTHER" id="PTHR34630">
    <property type="entry name" value="OS11G0677101 PROTEIN"/>
    <property type="match status" value="1"/>
</dbReference>
<dbReference type="EMBL" id="JAWPEI010000012">
    <property type="protein sequence ID" value="KAK4709351.1"/>
    <property type="molecule type" value="Genomic_DNA"/>
</dbReference>
<dbReference type="Proteomes" id="UP001311915">
    <property type="component" value="Unassembled WGS sequence"/>
</dbReference>
<sequence>MRYLEIWGCKKLKCLPEIELFNLQVLEIYNCKELVNGRKQWCLQRFPCLTNLWITHDGSDEEIQHWELPSSIKTLHVSNLKTLSSQVLKSLTSLEYLYIALHLCYHDELHSLHLCHLTSLKRLHLNCRNLQLLSESTLLCSLSQLTIKNCDNLQSLSMSTLPSSLSQLIIIRCRNLQSLSESALPSSLSQLEIYDCPNLQSLPINGMTSSLFKLRISNCPLLTPLLEFDKGKYWPNIGQIPIIQIDWKHL</sequence>
<comment type="caution">
    <text evidence="1">The sequence shown here is derived from an EMBL/GenBank/DDBJ whole genome shotgun (WGS) entry which is preliminary data.</text>
</comment>
<evidence type="ECO:0000313" key="2">
    <source>
        <dbReference type="Proteomes" id="UP001311915"/>
    </source>
</evidence>
<dbReference type="InterPro" id="IPR032675">
    <property type="entry name" value="LRR_dom_sf"/>
</dbReference>